<feature type="short sequence motif" description="DGA/G" evidence="4">
    <location>
        <begin position="212"/>
        <end position="214"/>
    </location>
</feature>
<name>A0A5M6CUE0_9BACT</name>
<dbReference type="GO" id="GO:0016020">
    <property type="term" value="C:membrane"/>
    <property type="evidence" value="ECO:0007669"/>
    <property type="project" value="TreeGrafter"/>
</dbReference>
<dbReference type="GO" id="GO:0047499">
    <property type="term" value="F:calcium-independent phospholipase A2 activity"/>
    <property type="evidence" value="ECO:0007669"/>
    <property type="project" value="TreeGrafter"/>
</dbReference>
<dbReference type="PANTHER" id="PTHR24185:SF1">
    <property type="entry name" value="CALCIUM-INDEPENDENT PHOSPHOLIPASE A2-GAMMA"/>
    <property type="match status" value="1"/>
</dbReference>
<comment type="caution">
    <text evidence="6">The sequence shown here is derived from an EMBL/GenBank/DDBJ whole genome shotgun (WGS) entry which is preliminary data.</text>
</comment>
<evidence type="ECO:0000313" key="6">
    <source>
        <dbReference type="EMBL" id="KAA5538854.1"/>
    </source>
</evidence>
<dbReference type="InterPro" id="IPR002641">
    <property type="entry name" value="PNPLA_dom"/>
</dbReference>
<gene>
    <name evidence="6" type="ORF">F0145_25460</name>
</gene>
<dbReference type="AlphaFoldDB" id="A0A5M6CUE0"/>
<dbReference type="Proteomes" id="UP000323426">
    <property type="component" value="Unassembled WGS sequence"/>
</dbReference>
<evidence type="ECO:0000256" key="1">
    <source>
        <dbReference type="ARBA" id="ARBA00022801"/>
    </source>
</evidence>
<evidence type="ECO:0000256" key="2">
    <source>
        <dbReference type="ARBA" id="ARBA00022963"/>
    </source>
</evidence>
<dbReference type="Gene3D" id="3.40.1090.10">
    <property type="entry name" value="Cytosolic phospholipase A2 catalytic domain"/>
    <property type="match status" value="1"/>
</dbReference>
<dbReference type="RefSeq" id="WP_150093417.1">
    <property type="nucleotide sequence ID" value="NZ_VWSF01000038.1"/>
</dbReference>
<keyword evidence="2 4" id="KW-0442">Lipid degradation</keyword>
<evidence type="ECO:0000256" key="4">
    <source>
        <dbReference type="PROSITE-ProRule" id="PRU01161"/>
    </source>
</evidence>
<reference evidence="6 7" key="1">
    <citation type="submission" date="2019-09" db="EMBL/GenBank/DDBJ databases">
        <title>Genome sequence and assembly of Adhaeribacter sp.</title>
        <authorList>
            <person name="Chhetri G."/>
        </authorList>
    </citation>
    <scope>NUCLEOTIDE SEQUENCE [LARGE SCALE GENOMIC DNA]</scope>
    <source>
        <strain evidence="6 7">DK36</strain>
    </source>
</reference>
<feature type="active site" description="Nucleophile" evidence="4">
    <location>
        <position position="69"/>
    </location>
</feature>
<protein>
    <submittedName>
        <fullName evidence="6">Patatin</fullName>
    </submittedName>
</protein>
<feature type="short sequence motif" description="GXSXG" evidence="4">
    <location>
        <begin position="67"/>
        <end position="71"/>
    </location>
</feature>
<evidence type="ECO:0000259" key="5">
    <source>
        <dbReference type="PROSITE" id="PS51635"/>
    </source>
</evidence>
<feature type="short sequence motif" description="GXGXXG" evidence="4">
    <location>
        <begin position="27"/>
        <end position="32"/>
    </location>
</feature>
<accession>A0A5M6CUE0</accession>
<dbReference type="EMBL" id="VWSF01000038">
    <property type="protein sequence ID" value="KAA5538854.1"/>
    <property type="molecule type" value="Genomic_DNA"/>
</dbReference>
<sequence length="395" mass="44527">MSKKSIWGPLATRYETEQPRKILSLDGGGIRGVLTLEILLELERQLKTELKQDDNFRLSDYFDYIGGTSTGAIIAAGLSRGMSVQQLLDFYEQKGEAMFDKAFLLKKVKYFYNEGPLVKELQNTFGKGDIDLQSGDFKTLLLVVTMNRSTDSPWPISNNPVAKYNEVSRPDCNLRIPLYQLVRASTAAPAYFRSETLQWDPKNPEKTFVFVDGGTTPYNNPAFLLYRMATQKPYGLNWKTGEKNLLIVSVGTGSAPSPGGYDNLLETLKELPNNLMYSMQVDQDINCRTVGRCIFGAPIDRELGDLIPLDEENNIIGLDSDANRHFSYVRYNADLSQKALDELSLNHIDSDEVRQLDSVEQIDNLREVGRVVGKSQVKVKTHFRNFINQPQPSSK</sequence>
<keyword evidence="7" id="KW-1185">Reference proteome</keyword>
<dbReference type="GO" id="GO:0019369">
    <property type="term" value="P:arachidonate metabolic process"/>
    <property type="evidence" value="ECO:0007669"/>
    <property type="project" value="TreeGrafter"/>
</dbReference>
<proteinExistence type="predicted"/>
<organism evidence="6 7">
    <name type="scientific">Adhaeribacter rhizoryzae</name>
    <dbReference type="NCBI Taxonomy" id="2607907"/>
    <lineage>
        <taxon>Bacteria</taxon>
        <taxon>Pseudomonadati</taxon>
        <taxon>Bacteroidota</taxon>
        <taxon>Cytophagia</taxon>
        <taxon>Cytophagales</taxon>
        <taxon>Hymenobacteraceae</taxon>
        <taxon>Adhaeribacter</taxon>
    </lineage>
</organism>
<feature type="active site" description="Proton acceptor" evidence="4">
    <location>
        <position position="212"/>
    </location>
</feature>
<dbReference type="SUPFAM" id="SSF52151">
    <property type="entry name" value="FabD/lysophospholipase-like"/>
    <property type="match status" value="1"/>
</dbReference>
<keyword evidence="1 4" id="KW-0378">Hydrolase</keyword>
<evidence type="ECO:0000313" key="7">
    <source>
        <dbReference type="Proteomes" id="UP000323426"/>
    </source>
</evidence>
<evidence type="ECO:0000256" key="3">
    <source>
        <dbReference type="ARBA" id="ARBA00023098"/>
    </source>
</evidence>
<dbReference type="GO" id="GO:0016042">
    <property type="term" value="P:lipid catabolic process"/>
    <property type="evidence" value="ECO:0007669"/>
    <property type="project" value="UniProtKB-UniRule"/>
</dbReference>
<feature type="domain" description="PNPLA" evidence="5">
    <location>
        <begin position="23"/>
        <end position="226"/>
    </location>
</feature>
<dbReference type="PROSITE" id="PS51635">
    <property type="entry name" value="PNPLA"/>
    <property type="match status" value="1"/>
</dbReference>
<dbReference type="InterPro" id="IPR016035">
    <property type="entry name" value="Acyl_Trfase/lysoPLipase"/>
</dbReference>
<dbReference type="Pfam" id="PF01734">
    <property type="entry name" value="Patatin"/>
    <property type="match status" value="1"/>
</dbReference>
<dbReference type="PANTHER" id="PTHR24185">
    <property type="entry name" value="CALCIUM-INDEPENDENT PHOSPHOLIPASE A2-GAMMA"/>
    <property type="match status" value="1"/>
</dbReference>
<keyword evidence="3 4" id="KW-0443">Lipid metabolism</keyword>